<dbReference type="Gene3D" id="3.90.220.20">
    <property type="entry name" value="DNA methylase specificity domains"/>
    <property type="match status" value="2"/>
</dbReference>
<evidence type="ECO:0000256" key="3">
    <source>
        <dbReference type="ARBA" id="ARBA00023125"/>
    </source>
</evidence>
<name>A0AA91DG24_9GAMM</name>
<keyword evidence="6" id="KW-1185">Reference proteome</keyword>
<dbReference type="InterPro" id="IPR000055">
    <property type="entry name" value="Restrct_endonuc_typeI_TRD"/>
</dbReference>
<dbReference type="Pfam" id="PF01420">
    <property type="entry name" value="Methylase_S"/>
    <property type="match status" value="2"/>
</dbReference>
<protein>
    <recommendedName>
        <fullName evidence="4">Type I restriction modification DNA specificity domain-containing protein</fullName>
    </recommendedName>
</protein>
<dbReference type="InterPro" id="IPR044946">
    <property type="entry name" value="Restrct_endonuc_typeI_TRD_sf"/>
</dbReference>
<evidence type="ECO:0000313" key="5">
    <source>
        <dbReference type="EMBL" id="OAI29983.1"/>
    </source>
</evidence>
<evidence type="ECO:0000256" key="1">
    <source>
        <dbReference type="ARBA" id="ARBA00010923"/>
    </source>
</evidence>
<keyword evidence="3" id="KW-0238">DNA-binding</keyword>
<comment type="caution">
    <text evidence="5">The sequence shown here is derived from an EMBL/GenBank/DDBJ whole genome shotgun (WGS) entry which is preliminary data.</text>
</comment>
<comment type="similarity">
    <text evidence="1">Belongs to the type-I restriction system S methylase family.</text>
</comment>
<evidence type="ECO:0000256" key="2">
    <source>
        <dbReference type="ARBA" id="ARBA00022747"/>
    </source>
</evidence>
<dbReference type="EMBL" id="LUUL01000019">
    <property type="protein sequence ID" value="OAI29983.1"/>
    <property type="molecule type" value="Genomic_DNA"/>
</dbReference>
<dbReference type="REBASE" id="164911">
    <property type="entry name" value="S.Mko49807ORF22665P"/>
</dbReference>
<feature type="domain" description="Type I restriction modification DNA specificity" evidence="4">
    <location>
        <begin position="155"/>
        <end position="323"/>
    </location>
</feature>
<dbReference type="PANTHER" id="PTHR30408">
    <property type="entry name" value="TYPE-1 RESTRICTION ENZYME ECOKI SPECIFICITY PROTEIN"/>
    <property type="match status" value="1"/>
</dbReference>
<gene>
    <name evidence="5" type="ORF">A1356_22675</name>
</gene>
<dbReference type="InterPro" id="IPR052021">
    <property type="entry name" value="Type-I_RS_S_subunit"/>
</dbReference>
<dbReference type="SUPFAM" id="SSF116734">
    <property type="entry name" value="DNA methylase specificity domain"/>
    <property type="match status" value="2"/>
</dbReference>
<organism evidence="5 6">
    <name type="scientific">Methylomonas koyamae</name>
    <dbReference type="NCBI Taxonomy" id="702114"/>
    <lineage>
        <taxon>Bacteria</taxon>
        <taxon>Pseudomonadati</taxon>
        <taxon>Pseudomonadota</taxon>
        <taxon>Gammaproteobacteria</taxon>
        <taxon>Methylococcales</taxon>
        <taxon>Methylococcaceae</taxon>
        <taxon>Methylomonas</taxon>
    </lineage>
</organism>
<keyword evidence="2" id="KW-0680">Restriction system</keyword>
<evidence type="ECO:0000313" key="6">
    <source>
        <dbReference type="Proteomes" id="UP000077734"/>
    </source>
</evidence>
<dbReference type="AlphaFoldDB" id="A0AA91DG24"/>
<sequence length="360" mass="40117">MYLIKNGDILIGMDGDFEVHRWGGENALLNQRVCKVEAATPEIDSGFLYWYLKPEIAAIHQRTPQTTVRHLSTKDLYVIPMPSIGSDEQAVAGQILDTIDTAIHETEAIIAKLKAVKQGLLHDLLTRGIDANGELRPPQTEAPHLYKPSPLGWIPKEWKMPQLYEVCTTIGDGVHYAVRRSAEGVPFLFVSCIRNGEIDWNASSYVSPDTYREIKIKGRPQKGLILFTVVGSYGHAAQIDEEINFGFERNIAFVMPSASVIQPRYLFYFLSSLVTKNQVEKLVIGNAQKVLTLGALKGVLTLLPTFEEQIKISAALDVMSTRIANEIGYVKKMRVQKIALMDDLLTGRVRVTPLLEGDTP</sequence>
<dbReference type="GO" id="GO:0009307">
    <property type="term" value="P:DNA restriction-modification system"/>
    <property type="evidence" value="ECO:0007669"/>
    <property type="project" value="UniProtKB-KW"/>
</dbReference>
<dbReference type="Gene3D" id="1.10.287.1120">
    <property type="entry name" value="Bipartite methylase S protein"/>
    <property type="match status" value="1"/>
</dbReference>
<dbReference type="PANTHER" id="PTHR30408:SF12">
    <property type="entry name" value="TYPE I RESTRICTION ENZYME MJAVIII SPECIFICITY SUBUNIT"/>
    <property type="match status" value="1"/>
</dbReference>
<reference evidence="5 6" key="1">
    <citation type="submission" date="2016-03" db="EMBL/GenBank/DDBJ databases">
        <authorList>
            <person name="Heylen K."/>
            <person name="De Vos P."/>
            <person name="Vekeman B."/>
        </authorList>
    </citation>
    <scope>NUCLEOTIDE SEQUENCE [LARGE SCALE GENOMIC DNA]</scope>
    <source>
        <strain evidence="5 6">R-49807</strain>
    </source>
</reference>
<dbReference type="GO" id="GO:0003677">
    <property type="term" value="F:DNA binding"/>
    <property type="evidence" value="ECO:0007669"/>
    <property type="project" value="UniProtKB-KW"/>
</dbReference>
<accession>A0AA91DG24</accession>
<dbReference type="Proteomes" id="UP000077734">
    <property type="component" value="Unassembled WGS sequence"/>
</dbReference>
<evidence type="ECO:0000259" key="4">
    <source>
        <dbReference type="Pfam" id="PF01420"/>
    </source>
</evidence>
<feature type="domain" description="Type I restriction modification DNA specificity" evidence="4">
    <location>
        <begin position="2"/>
        <end position="114"/>
    </location>
</feature>
<proteinExistence type="inferred from homology"/>